<protein>
    <submittedName>
        <fullName evidence="1">Uncharacterized protein</fullName>
    </submittedName>
</protein>
<sequence length="302" mass="34269">MFSRAEGSTPLGMTVEFGDNHRAHIHLLFERSRLCLARLTNGCVHHKDYIVRPLKGKIKATHYCIGHLQHLFKQRLFLFVTTTCVYDNYLKTFLLEHFNAILCYHHWINFSHGNGSNNGVSYLRPLIICPAAPESSNHTDPSQQATDVDTVKLNSSSLASATFALRIELFCCFLPFNFGQSERKVFAKHQDTNNELDSLQSSSHHGILTVQSPNLQSSRYSHCPVSKVPVITSYFVTDYDPTIEDSYTKQCVIDDVPAKLDNSWFTPPFSWIVFRGSSRPGVKKLESNRRVKVRLDDGETEG</sequence>
<dbReference type="AlphaFoldDB" id="A0A7R9EAU2"/>
<name>A0A7R9EAU2_9NEOP</name>
<gene>
    <name evidence="1" type="ORF">TMSB3V08_LOCUS6455</name>
</gene>
<accession>A0A7R9EAU2</accession>
<organism evidence="1">
    <name type="scientific">Timema monikensis</name>
    <dbReference type="NCBI Taxonomy" id="170555"/>
    <lineage>
        <taxon>Eukaryota</taxon>
        <taxon>Metazoa</taxon>
        <taxon>Ecdysozoa</taxon>
        <taxon>Arthropoda</taxon>
        <taxon>Hexapoda</taxon>
        <taxon>Insecta</taxon>
        <taxon>Pterygota</taxon>
        <taxon>Neoptera</taxon>
        <taxon>Polyneoptera</taxon>
        <taxon>Phasmatodea</taxon>
        <taxon>Timematodea</taxon>
        <taxon>Timematoidea</taxon>
        <taxon>Timematidae</taxon>
        <taxon>Timema</taxon>
    </lineage>
</organism>
<reference evidence="1" key="1">
    <citation type="submission" date="2020-11" db="EMBL/GenBank/DDBJ databases">
        <authorList>
            <person name="Tran Van P."/>
        </authorList>
    </citation>
    <scope>NUCLEOTIDE SEQUENCE</scope>
</reference>
<dbReference type="EMBL" id="OB794171">
    <property type="protein sequence ID" value="CAD7429679.1"/>
    <property type="molecule type" value="Genomic_DNA"/>
</dbReference>
<proteinExistence type="predicted"/>
<evidence type="ECO:0000313" key="1">
    <source>
        <dbReference type="EMBL" id="CAD7429679.1"/>
    </source>
</evidence>